<dbReference type="Proteomes" id="UP001500979">
    <property type="component" value="Unassembled WGS sequence"/>
</dbReference>
<dbReference type="EMBL" id="BAAAUX010000011">
    <property type="protein sequence ID" value="GAA2787467.1"/>
    <property type="molecule type" value="Genomic_DNA"/>
</dbReference>
<protein>
    <submittedName>
        <fullName evidence="2">Uncharacterized protein</fullName>
    </submittedName>
</protein>
<dbReference type="RefSeq" id="WP_344679511.1">
    <property type="nucleotide sequence ID" value="NZ_BAAAUX010000011.1"/>
</dbReference>
<evidence type="ECO:0000313" key="2">
    <source>
        <dbReference type="EMBL" id="GAA2787467.1"/>
    </source>
</evidence>
<name>A0ABN3VBL9_9PSEU</name>
<organism evidence="2 3">
    <name type="scientific">Saccharopolyspora taberi</name>
    <dbReference type="NCBI Taxonomy" id="60895"/>
    <lineage>
        <taxon>Bacteria</taxon>
        <taxon>Bacillati</taxon>
        <taxon>Actinomycetota</taxon>
        <taxon>Actinomycetes</taxon>
        <taxon>Pseudonocardiales</taxon>
        <taxon>Pseudonocardiaceae</taxon>
        <taxon>Saccharopolyspora</taxon>
    </lineage>
</organism>
<sequence length="49" mass="4737">MRLELPGAVGGVDPGSGSAAFIAGPDSTPLSPNASDGRVGDAEPGQRDS</sequence>
<comment type="caution">
    <text evidence="2">The sequence shown here is derived from an EMBL/GenBank/DDBJ whole genome shotgun (WGS) entry which is preliminary data.</text>
</comment>
<reference evidence="2 3" key="1">
    <citation type="journal article" date="2019" name="Int. J. Syst. Evol. Microbiol.">
        <title>The Global Catalogue of Microorganisms (GCM) 10K type strain sequencing project: providing services to taxonomists for standard genome sequencing and annotation.</title>
        <authorList>
            <consortium name="The Broad Institute Genomics Platform"/>
            <consortium name="The Broad Institute Genome Sequencing Center for Infectious Disease"/>
            <person name="Wu L."/>
            <person name="Ma J."/>
        </authorList>
    </citation>
    <scope>NUCLEOTIDE SEQUENCE [LARGE SCALE GENOMIC DNA]</scope>
    <source>
        <strain evidence="2 3">JCM 9383</strain>
    </source>
</reference>
<evidence type="ECO:0000313" key="3">
    <source>
        <dbReference type="Proteomes" id="UP001500979"/>
    </source>
</evidence>
<keyword evidence="3" id="KW-1185">Reference proteome</keyword>
<feature type="region of interest" description="Disordered" evidence="1">
    <location>
        <begin position="1"/>
        <end position="49"/>
    </location>
</feature>
<gene>
    <name evidence="2" type="ORF">GCM10010470_22400</name>
</gene>
<feature type="compositionally biased region" description="Basic and acidic residues" evidence="1">
    <location>
        <begin position="38"/>
        <end position="49"/>
    </location>
</feature>
<accession>A0ABN3VBL9</accession>
<proteinExistence type="predicted"/>
<evidence type="ECO:0000256" key="1">
    <source>
        <dbReference type="SAM" id="MobiDB-lite"/>
    </source>
</evidence>